<dbReference type="Proteomes" id="UP000185783">
    <property type="component" value="Unassembled WGS sequence"/>
</dbReference>
<dbReference type="STRING" id="197461.A3843_04440"/>
<dbReference type="EMBL" id="LVVZ01000005">
    <property type="protein sequence ID" value="OKL45563.1"/>
    <property type="molecule type" value="Genomic_DNA"/>
</dbReference>
<dbReference type="SUPFAM" id="SSF53850">
    <property type="entry name" value="Periplasmic binding protein-like II"/>
    <property type="match status" value="1"/>
</dbReference>
<dbReference type="SUPFAM" id="SSF46785">
    <property type="entry name" value="Winged helix' DNA-binding domain"/>
    <property type="match status" value="1"/>
</dbReference>
<keyword evidence="2" id="KW-0805">Transcription regulation</keyword>
<keyword evidence="7" id="KW-1185">Reference proteome</keyword>
<comment type="similarity">
    <text evidence="1">Belongs to the LysR transcriptional regulatory family.</text>
</comment>
<dbReference type="Pfam" id="PF00126">
    <property type="entry name" value="HTH_1"/>
    <property type="match status" value="1"/>
</dbReference>
<accession>A0A1U7JLE7</accession>
<dbReference type="GO" id="GO:0000976">
    <property type="term" value="F:transcription cis-regulatory region binding"/>
    <property type="evidence" value="ECO:0007669"/>
    <property type="project" value="TreeGrafter"/>
</dbReference>
<dbReference type="AlphaFoldDB" id="A0A1U7JLE7"/>
<keyword evidence="3" id="KW-0238">DNA-binding</keyword>
<evidence type="ECO:0000256" key="2">
    <source>
        <dbReference type="ARBA" id="ARBA00023015"/>
    </source>
</evidence>
<dbReference type="Gene3D" id="3.40.190.10">
    <property type="entry name" value="Periplasmic binding protein-like II"/>
    <property type="match status" value="2"/>
</dbReference>
<comment type="caution">
    <text evidence="6">The sequence shown here is derived from an EMBL/GenBank/DDBJ whole genome shotgun (WGS) entry which is preliminary data.</text>
</comment>
<sequence length="301" mass="33682">MSITLKQMRVFTAVAQEQTVTAAAERLHLSKPAVSTALSELERLLDHRLFDRVNNRLHLNAQGHKLLPLASELLERSEEIEGVLSDADPLSGQLNIGGSYTIGNHVLPFVLGHFRDETGHRKQSLVIANTARIATMLLGFELDIAFVEGRVDEPDLVCEPWHEDEMVVLCSPQNPLGEGGMLSYADLAGTDWVLREPGSGTREFFIQHVAPQLREWHCAFELSSHEAIVNAVSANLGLACLSRMSARQALAEGGVVEVRVPEPLKRQHWMLYHRQKYMGSLQSLFLDFARNWSLDHNQPLR</sequence>
<dbReference type="PRINTS" id="PR00039">
    <property type="entry name" value="HTHLYSR"/>
</dbReference>
<evidence type="ECO:0000256" key="4">
    <source>
        <dbReference type="ARBA" id="ARBA00023163"/>
    </source>
</evidence>
<name>A0A1U7JLE7_9HYPH</name>
<dbReference type="Pfam" id="PF03466">
    <property type="entry name" value="LysR_substrate"/>
    <property type="match status" value="1"/>
</dbReference>
<dbReference type="GO" id="GO:0003700">
    <property type="term" value="F:DNA-binding transcription factor activity"/>
    <property type="evidence" value="ECO:0007669"/>
    <property type="project" value="InterPro"/>
</dbReference>
<organism evidence="6 7">
    <name type="scientific">Pseudovibrio exalbescens</name>
    <dbReference type="NCBI Taxonomy" id="197461"/>
    <lineage>
        <taxon>Bacteria</taxon>
        <taxon>Pseudomonadati</taxon>
        <taxon>Pseudomonadota</taxon>
        <taxon>Alphaproteobacteria</taxon>
        <taxon>Hyphomicrobiales</taxon>
        <taxon>Stappiaceae</taxon>
        <taxon>Pseudovibrio</taxon>
    </lineage>
</organism>
<dbReference type="RefSeq" id="WP_028479938.1">
    <property type="nucleotide sequence ID" value="NZ_LVVZ01000005.1"/>
</dbReference>
<dbReference type="FunFam" id="1.10.10.10:FF:000001">
    <property type="entry name" value="LysR family transcriptional regulator"/>
    <property type="match status" value="1"/>
</dbReference>
<dbReference type="PROSITE" id="PS50931">
    <property type="entry name" value="HTH_LYSR"/>
    <property type="match status" value="1"/>
</dbReference>
<dbReference type="InterPro" id="IPR036390">
    <property type="entry name" value="WH_DNA-bd_sf"/>
</dbReference>
<dbReference type="CDD" id="cd08420">
    <property type="entry name" value="PBP2_CysL_like"/>
    <property type="match status" value="1"/>
</dbReference>
<dbReference type="PANTHER" id="PTHR30126:SF94">
    <property type="entry name" value="LYSR FAMILY TRANSCRIPTIONAL REGULATOR"/>
    <property type="match status" value="1"/>
</dbReference>
<dbReference type="InterPro" id="IPR036388">
    <property type="entry name" value="WH-like_DNA-bd_sf"/>
</dbReference>
<gene>
    <name evidence="6" type="ORF">A3843_04440</name>
</gene>
<dbReference type="InterPro" id="IPR000847">
    <property type="entry name" value="LysR_HTH_N"/>
</dbReference>
<dbReference type="OrthoDB" id="9803735at2"/>
<evidence type="ECO:0000256" key="3">
    <source>
        <dbReference type="ARBA" id="ARBA00023125"/>
    </source>
</evidence>
<proteinExistence type="inferred from homology"/>
<protein>
    <submittedName>
        <fullName evidence="6">XRE family transcriptional regulator</fullName>
    </submittedName>
</protein>
<dbReference type="Gene3D" id="1.10.10.10">
    <property type="entry name" value="Winged helix-like DNA-binding domain superfamily/Winged helix DNA-binding domain"/>
    <property type="match status" value="1"/>
</dbReference>
<evidence type="ECO:0000313" key="7">
    <source>
        <dbReference type="Proteomes" id="UP000185783"/>
    </source>
</evidence>
<dbReference type="PANTHER" id="PTHR30126">
    <property type="entry name" value="HTH-TYPE TRANSCRIPTIONAL REGULATOR"/>
    <property type="match status" value="1"/>
</dbReference>
<evidence type="ECO:0000313" key="6">
    <source>
        <dbReference type="EMBL" id="OKL45563.1"/>
    </source>
</evidence>
<keyword evidence="4" id="KW-0804">Transcription</keyword>
<dbReference type="InterPro" id="IPR005119">
    <property type="entry name" value="LysR_subst-bd"/>
</dbReference>
<feature type="domain" description="HTH lysR-type" evidence="5">
    <location>
        <begin position="3"/>
        <end position="60"/>
    </location>
</feature>
<evidence type="ECO:0000256" key="1">
    <source>
        <dbReference type="ARBA" id="ARBA00009437"/>
    </source>
</evidence>
<evidence type="ECO:0000259" key="5">
    <source>
        <dbReference type="PROSITE" id="PS50931"/>
    </source>
</evidence>
<reference evidence="6 7" key="1">
    <citation type="submission" date="2016-03" db="EMBL/GenBank/DDBJ databases">
        <title>Genome sequence of Nesiotobacter sp. nov., a moderately halophilic alphaproteobacterium isolated from the Yellow Sea, China.</title>
        <authorList>
            <person name="Zhang G."/>
            <person name="Zhang R."/>
        </authorList>
    </citation>
    <scope>NUCLEOTIDE SEQUENCE [LARGE SCALE GENOMIC DNA]</scope>
    <source>
        <strain evidence="6 7">WB1-6</strain>
    </source>
</reference>